<dbReference type="GO" id="GO:0016787">
    <property type="term" value="F:hydrolase activity"/>
    <property type="evidence" value="ECO:0007669"/>
    <property type="project" value="UniProtKB-KW"/>
</dbReference>
<dbReference type="Pfam" id="PF00561">
    <property type="entry name" value="Abhydrolase_1"/>
    <property type="match status" value="1"/>
</dbReference>
<dbReference type="Gene3D" id="3.40.50.1820">
    <property type="entry name" value="alpha/beta hydrolase"/>
    <property type="match status" value="1"/>
</dbReference>
<evidence type="ECO:0000313" key="2">
    <source>
        <dbReference type="EMBL" id="TVT52216.1"/>
    </source>
</evidence>
<evidence type="ECO:0000259" key="1">
    <source>
        <dbReference type="Pfam" id="PF00561"/>
    </source>
</evidence>
<dbReference type="InterPro" id="IPR050266">
    <property type="entry name" value="AB_hydrolase_sf"/>
</dbReference>
<dbReference type="GO" id="GO:0016020">
    <property type="term" value="C:membrane"/>
    <property type="evidence" value="ECO:0007669"/>
    <property type="project" value="TreeGrafter"/>
</dbReference>
<accession>A0A558CU06</accession>
<name>A0A558CU06_9GAMM</name>
<dbReference type="InterPro" id="IPR029058">
    <property type="entry name" value="AB_hydrolase_fold"/>
</dbReference>
<sequence>MQSDQIILDRGEGVPVVLLHSSMSSKEQWYKLGENLRTHYRVIAIDLYGYGGSEFPPSPDKFRLTDEVSRVKGLIQQSLGEQPFHLIGHSYGGATALRYTFDHQYCVLSLGLYEPVAFHLLEQDDPGLKMIAAVFNRISSHLETGQVSAAAEDFIDFWSGVGTYAGLASDKRSLLDKQIHKVALDFQALLHEPLTGESYQAIDLPVCLLHSQESPLPTRRVAEALEQHLPQLEAHWVKGGHMAPITNASEVNPYWINFLKQQTL</sequence>
<dbReference type="PANTHER" id="PTHR43798:SF33">
    <property type="entry name" value="HYDROLASE, PUTATIVE (AFU_ORTHOLOGUE AFUA_2G14860)-RELATED"/>
    <property type="match status" value="1"/>
</dbReference>
<dbReference type="SUPFAM" id="SSF53474">
    <property type="entry name" value="alpha/beta-Hydrolases"/>
    <property type="match status" value="1"/>
</dbReference>
<evidence type="ECO:0000313" key="3">
    <source>
        <dbReference type="Proteomes" id="UP000317355"/>
    </source>
</evidence>
<proteinExistence type="predicted"/>
<dbReference type="AlphaFoldDB" id="A0A558CU06"/>
<dbReference type="EMBL" id="VMRY01000073">
    <property type="protein sequence ID" value="TVT52216.1"/>
    <property type="molecule type" value="Genomic_DNA"/>
</dbReference>
<dbReference type="PRINTS" id="PR00111">
    <property type="entry name" value="ABHYDROLASE"/>
</dbReference>
<dbReference type="Proteomes" id="UP000317355">
    <property type="component" value="Unassembled WGS sequence"/>
</dbReference>
<protein>
    <submittedName>
        <fullName evidence="2">Alpha/beta hydrolase</fullName>
    </submittedName>
</protein>
<feature type="domain" description="AB hydrolase-1" evidence="1">
    <location>
        <begin position="15"/>
        <end position="247"/>
    </location>
</feature>
<reference evidence="2 3" key="1">
    <citation type="submission" date="2019-07" db="EMBL/GenBank/DDBJ databases">
        <title>The pathways for chlorine oxyanion respiration interact through the shared metabolite chlorate.</title>
        <authorList>
            <person name="Barnum T.P."/>
            <person name="Cheng Y."/>
            <person name="Hill K.A."/>
            <person name="Lucas L.N."/>
            <person name="Carlson H.K."/>
            <person name="Coates J.D."/>
        </authorList>
    </citation>
    <scope>NUCLEOTIDE SEQUENCE [LARGE SCALE GENOMIC DNA]</scope>
    <source>
        <strain evidence="2">BK-3</strain>
    </source>
</reference>
<organism evidence="2 3">
    <name type="scientific">Sedimenticola thiotaurini</name>
    <dbReference type="NCBI Taxonomy" id="1543721"/>
    <lineage>
        <taxon>Bacteria</taxon>
        <taxon>Pseudomonadati</taxon>
        <taxon>Pseudomonadota</taxon>
        <taxon>Gammaproteobacteria</taxon>
        <taxon>Chromatiales</taxon>
        <taxon>Sedimenticolaceae</taxon>
        <taxon>Sedimenticola</taxon>
    </lineage>
</organism>
<gene>
    <name evidence="2" type="ORF">FHK82_14120</name>
</gene>
<keyword evidence="2" id="KW-0378">Hydrolase</keyword>
<comment type="caution">
    <text evidence="2">The sequence shown here is derived from an EMBL/GenBank/DDBJ whole genome shotgun (WGS) entry which is preliminary data.</text>
</comment>
<dbReference type="PANTHER" id="PTHR43798">
    <property type="entry name" value="MONOACYLGLYCEROL LIPASE"/>
    <property type="match status" value="1"/>
</dbReference>
<dbReference type="InterPro" id="IPR000073">
    <property type="entry name" value="AB_hydrolase_1"/>
</dbReference>